<protein>
    <submittedName>
        <fullName evidence="3">Uncharacterized protein</fullName>
    </submittedName>
</protein>
<comment type="caution">
    <text evidence="3">The sequence shown here is derived from an EMBL/GenBank/DDBJ whole genome shotgun (WGS) entry which is preliminary data.</text>
</comment>
<keyword evidence="2" id="KW-0732">Signal</keyword>
<feature type="signal peptide" evidence="2">
    <location>
        <begin position="1"/>
        <end position="27"/>
    </location>
</feature>
<evidence type="ECO:0000313" key="4">
    <source>
        <dbReference type="Proteomes" id="UP000019205"/>
    </source>
</evidence>
<evidence type="ECO:0000256" key="1">
    <source>
        <dbReference type="SAM" id="MobiDB-lite"/>
    </source>
</evidence>
<organism evidence="3 4">
    <name type="scientific">Congregibacter litoralis KT71</name>
    <dbReference type="NCBI Taxonomy" id="314285"/>
    <lineage>
        <taxon>Bacteria</taxon>
        <taxon>Pseudomonadati</taxon>
        <taxon>Pseudomonadota</taxon>
        <taxon>Gammaproteobacteria</taxon>
        <taxon>Cellvibrionales</taxon>
        <taxon>Halieaceae</taxon>
        <taxon>Congregibacter</taxon>
    </lineage>
</organism>
<name>A4ABP5_9GAMM</name>
<dbReference type="RefSeq" id="WP_023660381.1">
    <property type="nucleotide sequence ID" value="NZ_CM002299.1"/>
</dbReference>
<reference evidence="3 4" key="2">
    <citation type="journal article" date="2009" name="PLoS ONE">
        <title>The photosynthetic apparatus and its regulation in the aerobic gammaproteobacterium Congregibacter litoralis gen. nov., sp. nov.</title>
        <authorList>
            <person name="Spring S."/>
            <person name="Lunsdorf H."/>
            <person name="Fuchs B.M."/>
            <person name="Tindall B.J."/>
        </authorList>
    </citation>
    <scope>NUCLEOTIDE SEQUENCE [LARGE SCALE GENOMIC DNA]</scope>
    <source>
        <strain evidence="3">KT71</strain>
    </source>
</reference>
<reference evidence="3 4" key="1">
    <citation type="journal article" date="2007" name="Proc. Natl. Acad. Sci. U.S.A.">
        <title>Characterization of a marine gammaproteobacterium capable of aerobic anoxygenic photosynthesis.</title>
        <authorList>
            <person name="Fuchs B.M."/>
            <person name="Spring S."/>
            <person name="Teeling H."/>
            <person name="Quast C."/>
            <person name="Wulf J."/>
            <person name="Schattenhofer M."/>
            <person name="Yan S."/>
            <person name="Ferriera S."/>
            <person name="Johnson J."/>
            <person name="Glockner F.O."/>
            <person name="Amann R."/>
        </authorList>
    </citation>
    <scope>NUCLEOTIDE SEQUENCE [LARGE SCALE GENOMIC DNA]</scope>
    <source>
        <strain evidence="3">KT71</strain>
    </source>
</reference>
<dbReference type="HOGENOM" id="CLU_862521_0_0_6"/>
<accession>A4ABP5</accession>
<keyword evidence="4" id="KW-1185">Reference proteome</keyword>
<feature type="compositionally biased region" description="Pro residues" evidence="1">
    <location>
        <begin position="145"/>
        <end position="158"/>
    </location>
</feature>
<gene>
    <name evidence="3" type="ORF">KT71_06022</name>
</gene>
<dbReference type="AlphaFoldDB" id="A4ABP5"/>
<feature type="compositionally biased region" description="Basic and acidic residues" evidence="1">
    <location>
        <begin position="45"/>
        <end position="55"/>
    </location>
</feature>
<feature type="region of interest" description="Disordered" evidence="1">
    <location>
        <begin position="37"/>
        <end position="74"/>
    </location>
</feature>
<feature type="compositionally biased region" description="Basic residues" evidence="1">
    <location>
        <begin position="133"/>
        <end position="142"/>
    </location>
</feature>
<evidence type="ECO:0000313" key="3">
    <source>
        <dbReference type="EMBL" id="EAQ96558.2"/>
    </source>
</evidence>
<dbReference type="EMBL" id="AAOA02000004">
    <property type="protein sequence ID" value="EAQ96558.2"/>
    <property type="molecule type" value="Genomic_DNA"/>
</dbReference>
<proteinExistence type="predicted"/>
<dbReference type="Proteomes" id="UP000019205">
    <property type="component" value="Chromosome"/>
</dbReference>
<evidence type="ECO:0000256" key="2">
    <source>
        <dbReference type="SAM" id="SignalP"/>
    </source>
</evidence>
<dbReference type="STRING" id="314285.KT71_06022"/>
<feature type="chain" id="PRO_5002665522" evidence="2">
    <location>
        <begin position="28"/>
        <end position="322"/>
    </location>
</feature>
<sequence>MYLRYRLLLMMLVALTQGLSFGQLALAQVVAPWSNETPPEGWADTQHDAFDDPYHPLKNPSVDPGAATAGSAESPAVSQFRADWNWGERYFSQEFPVVLTISNNCETQQLSRIFVNGPPYLEFEREEVMVQRKSSKNIRGKVKLPGPPKPPPPQPGGVPSPGFGWVDPPNLGPQPLGTPPPIFHQPNWVPIDGEVVVWHPWAPDGPDGECLPERTRYTIGGHMHWRPPGDSDEDVDKGPFTLARSDPCEVWWNSYEEPAQREGDCTRAMQLLAERFLLKVVPDYWRNAPEEWGWLVRFGGVDDKSVDQLLQMKARASAIIGR</sequence>
<feature type="region of interest" description="Disordered" evidence="1">
    <location>
        <begin position="132"/>
        <end position="176"/>
    </location>
</feature>